<keyword evidence="2" id="KW-0472">Membrane</keyword>
<sequence>MFTSIRLGIIAALLASSYATAADAHRRHHRHNHDRFDVGDAIIGAVVLGAVVGILNGSKNRNRDERRGEPLPPAPYPDDRYPGDAYPGDRVDDRDAGWNDDGEWSRADPEYASRFPSERAAINACAREAEALGRRYGADARVSYIGGVSPEGSEYRVTGRMETDIASEERVPFDSFTCFADGSRITGFRYS</sequence>
<evidence type="ECO:0000256" key="3">
    <source>
        <dbReference type="SAM" id="SignalP"/>
    </source>
</evidence>
<feature type="signal peptide" evidence="3">
    <location>
        <begin position="1"/>
        <end position="21"/>
    </location>
</feature>
<evidence type="ECO:0000256" key="1">
    <source>
        <dbReference type="SAM" id="MobiDB-lite"/>
    </source>
</evidence>
<feature type="chain" id="PRO_5047527449" evidence="3">
    <location>
        <begin position="22"/>
        <end position="191"/>
    </location>
</feature>
<keyword evidence="5" id="KW-1185">Reference proteome</keyword>
<keyword evidence="3" id="KW-0732">Signal</keyword>
<protein>
    <submittedName>
        <fullName evidence="4">Uncharacterized protein</fullName>
    </submittedName>
</protein>
<dbReference type="RefSeq" id="WP_218443751.1">
    <property type="nucleotide sequence ID" value="NZ_JAGSPA010000001.1"/>
</dbReference>
<feature type="compositionally biased region" description="Basic and acidic residues" evidence="1">
    <location>
        <begin position="77"/>
        <end position="105"/>
    </location>
</feature>
<dbReference type="EMBL" id="JAGSPA010000001">
    <property type="protein sequence ID" value="MBV7255442.1"/>
    <property type="molecule type" value="Genomic_DNA"/>
</dbReference>
<dbReference type="Proteomes" id="UP000722336">
    <property type="component" value="Unassembled WGS sequence"/>
</dbReference>
<accession>A0ABS6SAM2</accession>
<feature type="region of interest" description="Disordered" evidence="1">
    <location>
        <begin position="58"/>
        <end position="105"/>
    </location>
</feature>
<feature type="transmembrane region" description="Helical" evidence="2">
    <location>
        <begin position="37"/>
        <end position="57"/>
    </location>
</feature>
<comment type="caution">
    <text evidence="4">The sequence shown here is derived from an EMBL/GenBank/DDBJ whole genome shotgun (WGS) entry which is preliminary data.</text>
</comment>
<proteinExistence type="predicted"/>
<reference evidence="4 5" key="1">
    <citation type="submission" date="2021-04" db="EMBL/GenBank/DDBJ databases">
        <authorList>
            <person name="Pira H."/>
            <person name="Risdian C."/>
            <person name="Wink J."/>
        </authorList>
    </citation>
    <scope>NUCLEOTIDE SEQUENCE [LARGE SCALE GENOMIC DNA]</scope>
    <source>
        <strain evidence="4 5">WHA3</strain>
    </source>
</reference>
<gene>
    <name evidence="4" type="ORF">KCG44_01445</name>
</gene>
<evidence type="ECO:0000256" key="2">
    <source>
        <dbReference type="SAM" id="Phobius"/>
    </source>
</evidence>
<evidence type="ECO:0000313" key="5">
    <source>
        <dbReference type="Proteomes" id="UP000722336"/>
    </source>
</evidence>
<keyword evidence="2" id="KW-1133">Transmembrane helix</keyword>
<name>A0ABS6SAM2_9SPHN</name>
<keyword evidence="2" id="KW-0812">Transmembrane</keyword>
<evidence type="ECO:0000313" key="4">
    <source>
        <dbReference type="EMBL" id="MBV7255442.1"/>
    </source>
</evidence>
<organism evidence="4 5">
    <name type="scientific">Pacificimonas pallii</name>
    <dbReference type="NCBI Taxonomy" id="2827236"/>
    <lineage>
        <taxon>Bacteria</taxon>
        <taxon>Pseudomonadati</taxon>
        <taxon>Pseudomonadota</taxon>
        <taxon>Alphaproteobacteria</taxon>
        <taxon>Sphingomonadales</taxon>
        <taxon>Sphingosinicellaceae</taxon>
        <taxon>Pacificimonas</taxon>
    </lineage>
</organism>